<protein>
    <submittedName>
        <fullName evidence="3">Pale cress protein</fullName>
    </submittedName>
</protein>
<sequence>MEKYRSVVIGMYTDVDAAGGRGRRRRRVEESEQRDYDIGTRRNWILALLGIGVVGTMGAAAEMIIECVTNLVLQELKADQKERTDSWSHNSSVEIRNGKPKQWEKTKELHQRRQEEDEEEERKVEEYREIGMRLKDYPEDEVRKARQLVSSFIKSAEEVEEKIEEAAERGELTELVLMIIWNRLDLARRDVCSCFC</sequence>
<dbReference type="EMBL" id="BJWL01000013">
    <property type="protein sequence ID" value="GFY98776.1"/>
    <property type="molecule type" value="Genomic_DNA"/>
</dbReference>
<dbReference type="PANTHER" id="PTHR37219">
    <property type="entry name" value="PROTEIN PALE CRESS, CHLOROPLASTIC"/>
    <property type="match status" value="1"/>
</dbReference>
<name>A0A7J0FK07_9ERIC</name>
<dbReference type="GO" id="GO:0010239">
    <property type="term" value="P:chloroplast mRNA processing"/>
    <property type="evidence" value="ECO:0007669"/>
    <property type="project" value="InterPro"/>
</dbReference>
<gene>
    <name evidence="3" type="ORF">Acr_13g0001770</name>
</gene>
<dbReference type="GO" id="GO:0071482">
    <property type="term" value="P:cellular response to light stimulus"/>
    <property type="evidence" value="ECO:0007669"/>
    <property type="project" value="TreeGrafter"/>
</dbReference>
<keyword evidence="2" id="KW-0472">Membrane</keyword>
<evidence type="ECO:0000313" key="4">
    <source>
        <dbReference type="Proteomes" id="UP000585474"/>
    </source>
</evidence>
<accession>A0A7J0FK07</accession>
<dbReference type="Proteomes" id="UP000585474">
    <property type="component" value="Unassembled WGS sequence"/>
</dbReference>
<dbReference type="GO" id="GO:0009507">
    <property type="term" value="C:chloroplast"/>
    <property type="evidence" value="ECO:0007669"/>
    <property type="project" value="TreeGrafter"/>
</dbReference>
<feature type="compositionally biased region" description="Basic and acidic residues" evidence="1">
    <location>
        <begin position="101"/>
        <end position="122"/>
    </location>
</feature>
<proteinExistence type="predicted"/>
<feature type="transmembrane region" description="Helical" evidence="2">
    <location>
        <begin position="44"/>
        <end position="65"/>
    </location>
</feature>
<dbReference type="GO" id="GO:0009537">
    <property type="term" value="C:proplastid"/>
    <property type="evidence" value="ECO:0007669"/>
    <property type="project" value="TreeGrafter"/>
</dbReference>
<evidence type="ECO:0000256" key="1">
    <source>
        <dbReference type="SAM" id="MobiDB-lite"/>
    </source>
</evidence>
<dbReference type="GO" id="GO:0009658">
    <property type="term" value="P:chloroplast organization"/>
    <property type="evidence" value="ECO:0007669"/>
    <property type="project" value="InterPro"/>
</dbReference>
<evidence type="ECO:0000256" key="2">
    <source>
        <dbReference type="SAM" id="Phobius"/>
    </source>
</evidence>
<dbReference type="AlphaFoldDB" id="A0A7J0FK07"/>
<dbReference type="GO" id="GO:0009501">
    <property type="term" value="C:amyloplast"/>
    <property type="evidence" value="ECO:0007669"/>
    <property type="project" value="TreeGrafter"/>
</dbReference>
<keyword evidence="2" id="KW-0812">Transmembrane</keyword>
<dbReference type="PANTHER" id="PTHR37219:SF1">
    <property type="entry name" value="PROTEIN PALE CRESS, CHLOROPLASTIC"/>
    <property type="match status" value="1"/>
</dbReference>
<dbReference type="OrthoDB" id="1933879at2759"/>
<dbReference type="GO" id="GO:0009509">
    <property type="term" value="C:chromoplast"/>
    <property type="evidence" value="ECO:0007669"/>
    <property type="project" value="TreeGrafter"/>
</dbReference>
<evidence type="ECO:0000313" key="3">
    <source>
        <dbReference type="EMBL" id="GFY98776.1"/>
    </source>
</evidence>
<keyword evidence="2" id="KW-1133">Transmembrane helix</keyword>
<organism evidence="3 4">
    <name type="scientific">Actinidia rufa</name>
    <dbReference type="NCBI Taxonomy" id="165716"/>
    <lineage>
        <taxon>Eukaryota</taxon>
        <taxon>Viridiplantae</taxon>
        <taxon>Streptophyta</taxon>
        <taxon>Embryophyta</taxon>
        <taxon>Tracheophyta</taxon>
        <taxon>Spermatophyta</taxon>
        <taxon>Magnoliopsida</taxon>
        <taxon>eudicotyledons</taxon>
        <taxon>Gunneridae</taxon>
        <taxon>Pentapetalae</taxon>
        <taxon>asterids</taxon>
        <taxon>Ericales</taxon>
        <taxon>Actinidiaceae</taxon>
        <taxon>Actinidia</taxon>
    </lineage>
</organism>
<comment type="caution">
    <text evidence="3">The sequence shown here is derived from an EMBL/GenBank/DDBJ whole genome shotgun (WGS) entry which is preliminary data.</text>
</comment>
<reference evidence="3 4" key="1">
    <citation type="submission" date="2019-07" db="EMBL/GenBank/DDBJ databases">
        <title>De Novo Assembly of kiwifruit Actinidia rufa.</title>
        <authorList>
            <person name="Sugita-Konishi S."/>
            <person name="Sato K."/>
            <person name="Mori E."/>
            <person name="Abe Y."/>
            <person name="Kisaki G."/>
            <person name="Hamano K."/>
            <person name="Suezawa K."/>
            <person name="Otani M."/>
            <person name="Fukuda T."/>
            <person name="Manabe T."/>
            <person name="Gomi K."/>
            <person name="Tabuchi M."/>
            <person name="Akimitsu K."/>
            <person name="Kataoka I."/>
        </authorList>
    </citation>
    <scope>NUCLEOTIDE SEQUENCE [LARGE SCALE GENOMIC DNA]</scope>
    <source>
        <strain evidence="4">cv. Fuchu</strain>
    </source>
</reference>
<dbReference type="GO" id="GO:0009513">
    <property type="term" value="C:etioplast"/>
    <property type="evidence" value="ECO:0007669"/>
    <property type="project" value="TreeGrafter"/>
</dbReference>
<dbReference type="GO" id="GO:0009965">
    <property type="term" value="P:leaf morphogenesis"/>
    <property type="evidence" value="ECO:0007669"/>
    <property type="project" value="TreeGrafter"/>
</dbReference>
<keyword evidence="4" id="KW-1185">Reference proteome</keyword>
<dbReference type="InterPro" id="IPR034563">
    <property type="entry name" value="PALE_CRESS"/>
</dbReference>
<feature type="region of interest" description="Disordered" evidence="1">
    <location>
        <begin position="83"/>
        <end position="122"/>
    </location>
</feature>